<keyword evidence="1" id="KW-0614">Plasmid</keyword>
<geneLocation type="plasmid" evidence="1 2">
    <name>pP880103</name>
</geneLocation>
<dbReference type="EMBL" id="CP001290">
    <property type="protein sequence ID" value="ACK68472.1"/>
    <property type="molecule type" value="Genomic_DNA"/>
</dbReference>
<sequence>MVEEVMEMNAPTVRGRLSSNAQLVKEQMTPDLEQGESDDDFLVSEQEKRRVSGEDLMSSMGLF</sequence>
<organism evidence="1 2">
    <name type="scientific">Rippkaea orientalis (strain PCC 8801 / RF-1)</name>
    <name type="common">Cyanothece sp. (strain PCC 8801)</name>
    <dbReference type="NCBI Taxonomy" id="41431"/>
    <lineage>
        <taxon>Bacteria</taxon>
        <taxon>Bacillati</taxon>
        <taxon>Cyanobacteriota</taxon>
        <taxon>Cyanophyceae</taxon>
        <taxon>Oscillatoriophycideae</taxon>
        <taxon>Chroococcales</taxon>
        <taxon>Aphanothecaceae</taxon>
        <taxon>Rippkaea</taxon>
        <taxon>Rippkaea orientalis</taxon>
    </lineage>
</organism>
<proteinExistence type="predicted"/>
<evidence type="ECO:0000313" key="1">
    <source>
        <dbReference type="EMBL" id="ACK68472.1"/>
    </source>
</evidence>
<keyword evidence="2" id="KW-1185">Reference proteome</keyword>
<dbReference type="Proteomes" id="UP000008204">
    <property type="component" value="Plasmid pP880103"/>
</dbReference>
<dbReference type="HOGENOM" id="CLU_2878377_0_0_3"/>
<reference evidence="2" key="1">
    <citation type="journal article" date="2011" name="MBio">
        <title>Novel metabolic attributes of the genus Cyanothece, comprising a group of unicellular nitrogen-fixing Cyanobacteria.</title>
        <authorList>
            <person name="Bandyopadhyay A."/>
            <person name="Elvitigala T."/>
            <person name="Welsh E."/>
            <person name="Stockel J."/>
            <person name="Liberton M."/>
            <person name="Min H."/>
            <person name="Sherman L.A."/>
            <person name="Pakrasi H.B."/>
        </authorList>
    </citation>
    <scope>NUCLEOTIDE SEQUENCE [LARGE SCALE GENOMIC DNA]</scope>
    <source>
        <strain evidence="2">PCC 8801</strain>
        <plasmid evidence="2">pP880103</plasmid>
    </source>
</reference>
<gene>
    <name evidence="1" type="ordered locus">PCC8801_4565</name>
</gene>
<name>B7K6Q0_RIPO1</name>
<evidence type="ECO:0000313" key="2">
    <source>
        <dbReference type="Proteomes" id="UP000008204"/>
    </source>
</evidence>
<protein>
    <submittedName>
        <fullName evidence="1">Uncharacterized protein</fullName>
    </submittedName>
</protein>
<dbReference type="KEGG" id="cyp:PCC8801_4565"/>
<accession>B7K6Q0</accession>
<dbReference type="AlphaFoldDB" id="B7K6Q0"/>